<name>A0A0A9A166_ARUDO</name>
<dbReference type="AlphaFoldDB" id="A0A0A9A166"/>
<dbReference type="PANTHER" id="PTHR44259">
    <property type="entry name" value="OS07G0183000 PROTEIN-RELATED"/>
    <property type="match status" value="1"/>
</dbReference>
<dbReference type="PANTHER" id="PTHR44259:SF114">
    <property type="entry name" value="OS06G0707300 PROTEIN"/>
    <property type="match status" value="1"/>
</dbReference>
<protein>
    <recommendedName>
        <fullName evidence="1">KIB1-4 beta-propeller domain-containing protein</fullName>
    </recommendedName>
</protein>
<reference evidence="2" key="2">
    <citation type="journal article" date="2015" name="Data Brief">
        <title>Shoot transcriptome of the giant reed, Arundo donax.</title>
        <authorList>
            <person name="Barrero R.A."/>
            <person name="Guerrero F.D."/>
            <person name="Moolhuijzen P."/>
            <person name="Goolsby J.A."/>
            <person name="Tidwell J."/>
            <person name="Bellgard S.E."/>
            <person name="Bellgard M.I."/>
        </authorList>
    </citation>
    <scope>NUCLEOTIDE SEQUENCE</scope>
    <source>
        <tissue evidence="2">Shoot tissue taken approximately 20 cm above the soil surface</tissue>
    </source>
</reference>
<feature type="domain" description="KIB1-4 beta-propeller" evidence="1">
    <location>
        <begin position="161"/>
        <end position="369"/>
    </location>
</feature>
<organism evidence="2">
    <name type="scientific">Arundo donax</name>
    <name type="common">Giant reed</name>
    <name type="synonym">Donax arundinaceus</name>
    <dbReference type="NCBI Taxonomy" id="35708"/>
    <lineage>
        <taxon>Eukaryota</taxon>
        <taxon>Viridiplantae</taxon>
        <taxon>Streptophyta</taxon>
        <taxon>Embryophyta</taxon>
        <taxon>Tracheophyta</taxon>
        <taxon>Spermatophyta</taxon>
        <taxon>Magnoliopsida</taxon>
        <taxon>Liliopsida</taxon>
        <taxon>Poales</taxon>
        <taxon>Poaceae</taxon>
        <taxon>PACMAD clade</taxon>
        <taxon>Arundinoideae</taxon>
        <taxon>Arundineae</taxon>
        <taxon>Arundo</taxon>
    </lineage>
</organism>
<sequence>MAASSGDSATLHAAAMSAIASSSHPSNSLGVFSPDLLRMSGHTRSMENKTDSELGVKQFEGVGSGEITAQTKSLVHVTIKGIGLYIDGSESTEVMYELARLKANSIVILNNNWRLTSSEYQTSNLPPVPQSRMPWIFIPAADGAFFGSLMLKRSLYVNNKDMCSASLVYSREGWLMFLSVPEKQECDCQVFLLNPFSGEMLTLPPAPHVGGVRIRKAAFTIRDGRPDLVIFPGLKGRNVRILLARPGDEKWEEHTARVLSKYVGLWDSLLCARCVYCFFDDGMRLMVFHLDGQYWSTYGNINTGTYLLEFEGKVLTVDPPLSYVTDGDKGFKARELIIRPNEASVVSLNDTDLRNRSWFLGPQQSFCARMMGQKVHQFRMAPPGKREDYFKFAYRGEREEPDRMYCVYYHDLLKKKFRLLTPDAFCTGHGWVDLGGVLVTRHPRTRASHSSMNICNEKL</sequence>
<dbReference type="EMBL" id="GBRH01254222">
    <property type="protein sequence ID" value="JAD43673.1"/>
    <property type="molecule type" value="Transcribed_RNA"/>
</dbReference>
<evidence type="ECO:0000259" key="1">
    <source>
        <dbReference type="Pfam" id="PF03478"/>
    </source>
</evidence>
<dbReference type="InterPro" id="IPR005174">
    <property type="entry name" value="KIB1-4_b-propeller"/>
</dbReference>
<dbReference type="Pfam" id="PF03478">
    <property type="entry name" value="Beta-prop_KIB1-4"/>
    <property type="match status" value="1"/>
</dbReference>
<dbReference type="InterPro" id="IPR050942">
    <property type="entry name" value="F-box_BR-signaling"/>
</dbReference>
<reference evidence="2" key="1">
    <citation type="submission" date="2014-09" db="EMBL/GenBank/DDBJ databases">
        <authorList>
            <person name="Magalhaes I.L.F."/>
            <person name="Oliveira U."/>
            <person name="Santos F.R."/>
            <person name="Vidigal T.H.D.A."/>
            <person name="Brescovit A.D."/>
            <person name="Santos A.J."/>
        </authorList>
    </citation>
    <scope>NUCLEOTIDE SEQUENCE</scope>
    <source>
        <tissue evidence="2">Shoot tissue taken approximately 20 cm above the soil surface</tissue>
    </source>
</reference>
<proteinExistence type="predicted"/>
<accession>A0A0A9A166</accession>
<evidence type="ECO:0000313" key="2">
    <source>
        <dbReference type="EMBL" id="JAD43673.1"/>
    </source>
</evidence>